<dbReference type="SUPFAM" id="SSF53335">
    <property type="entry name" value="S-adenosyl-L-methionine-dependent methyltransferases"/>
    <property type="match status" value="1"/>
</dbReference>
<evidence type="ECO:0000256" key="3">
    <source>
        <dbReference type="ARBA" id="ARBA00022691"/>
    </source>
</evidence>
<evidence type="ECO:0000256" key="7">
    <source>
        <dbReference type="RuleBase" id="RU000417"/>
    </source>
</evidence>
<evidence type="ECO:0000256" key="8">
    <source>
        <dbReference type="SAM" id="MobiDB-lite"/>
    </source>
</evidence>
<dbReference type="NCBIfam" id="TIGR00675">
    <property type="entry name" value="dcm"/>
    <property type="match status" value="1"/>
</dbReference>
<protein>
    <recommendedName>
        <fullName evidence="7">Cytosine-specific methyltransferase</fullName>
        <ecNumber evidence="7">2.1.1.37</ecNumber>
    </recommendedName>
</protein>
<reference evidence="9" key="2">
    <citation type="submission" date="2021-09" db="EMBL/GenBank/DDBJ databases">
        <authorList>
            <person name="Gilroy R."/>
        </authorList>
    </citation>
    <scope>NUCLEOTIDE SEQUENCE</scope>
    <source>
        <strain evidence="9">ChiGjej1B1-18357</strain>
    </source>
</reference>
<keyword evidence="4" id="KW-0680">Restriction system</keyword>
<dbReference type="PRINTS" id="PR00105">
    <property type="entry name" value="C5METTRFRASE"/>
</dbReference>
<dbReference type="PROSITE" id="PS00094">
    <property type="entry name" value="C5_MTASE_1"/>
    <property type="match status" value="1"/>
</dbReference>
<evidence type="ECO:0000256" key="6">
    <source>
        <dbReference type="RuleBase" id="RU000416"/>
    </source>
</evidence>
<keyword evidence="1 5" id="KW-0489">Methyltransferase</keyword>
<dbReference type="RefSeq" id="WP_303911222.1">
    <property type="nucleotide sequence ID" value="NZ_DYXM01000083.1"/>
</dbReference>
<dbReference type="InterPro" id="IPR031303">
    <property type="entry name" value="C5_meth_CS"/>
</dbReference>
<dbReference type="GO" id="GO:0044027">
    <property type="term" value="P:negative regulation of gene expression via chromosomal CpG island methylation"/>
    <property type="evidence" value="ECO:0007669"/>
    <property type="project" value="TreeGrafter"/>
</dbReference>
<feature type="region of interest" description="Disordered" evidence="8">
    <location>
        <begin position="356"/>
        <end position="385"/>
    </location>
</feature>
<evidence type="ECO:0000256" key="1">
    <source>
        <dbReference type="ARBA" id="ARBA00022603"/>
    </source>
</evidence>
<dbReference type="GO" id="GO:0009307">
    <property type="term" value="P:DNA restriction-modification system"/>
    <property type="evidence" value="ECO:0007669"/>
    <property type="project" value="UniProtKB-KW"/>
</dbReference>
<dbReference type="InterPro" id="IPR029063">
    <property type="entry name" value="SAM-dependent_MTases_sf"/>
</dbReference>
<proteinExistence type="inferred from homology"/>
<sequence length="385" mass="43053">MKGTITTLDLFAGAGGLSRGLHAASERFIVDTAVELDRDAAATFELAFPEAEVHAQSIEDWLAEGEIREVDVVVGGPPCQGFSALGKQDVRDERNALWRRYVEAVKASNARYFIIENVPQFLKSPQFDLFREEIESGDLQDYAFDVEILDASDYGAAQKRKRAIVLGWRRDVPRIEFPVITHREKPITVREVLEDVRNEVDRIDLPPQRCKVDGRNTPGPFRLDELHLTRRYTDLSLDRFSYIKEGGNRFQIPEELLSACWRKHKSGSGDVMGRLNWDQPSVTIRTEFFKPEKGRYLHPTENRAITHLEAGLLQGFGPESLWVGSKTSIARQIGNAVPVALGAAIGEKIIKAMDSGIDSDNDTVDEVRGIDGSDVLPDPEDRPAA</sequence>
<evidence type="ECO:0000256" key="2">
    <source>
        <dbReference type="ARBA" id="ARBA00022679"/>
    </source>
</evidence>
<dbReference type="Gene3D" id="3.40.50.150">
    <property type="entry name" value="Vaccinia Virus protein VP39"/>
    <property type="match status" value="1"/>
</dbReference>
<dbReference type="PROSITE" id="PS00095">
    <property type="entry name" value="C5_MTASE_2"/>
    <property type="match status" value="1"/>
</dbReference>
<dbReference type="InterPro" id="IPR018117">
    <property type="entry name" value="C5_DNA_meth_AS"/>
</dbReference>
<keyword evidence="2 5" id="KW-0808">Transferase</keyword>
<dbReference type="Proteomes" id="UP000776650">
    <property type="component" value="Unassembled WGS sequence"/>
</dbReference>
<dbReference type="EMBL" id="DYXM01000083">
    <property type="protein sequence ID" value="HJE90264.1"/>
    <property type="molecule type" value="Genomic_DNA"/>
</dbReference>
<comment type="catalytic activity">
    <reaction evidence="7">
        <text>a 2'-deoxycytidine in DNA + S-adenosyl-L-methionine = a 5-methyl-2'-deoxycytidine in DNA + S-adenosyl-L-homocysteine + H(+)</text>
        <dbReference type="Rhea" id="RHEA:13681"/>
        <dbReference type="Rhea" id="RHEA-COMP:11369"/>
        <dbReference type="Rhea" id="RHEA-COMP:11370"/>
        <dbReference type="ChEBI" id="CHEBI:15378"/>
        <dbReference type="ChEBI" id="CHEBI:57856"/>
        <dbReference type="ChEBI" id="CHEBI:59789"/>
        <dbReference type="ChEBI" id="CHEBI:85452"/>
        <dbReference type="ChEBI" id="CHEBI:85454"/>
        <dbReference type="EC" id="2.1.1.37"/>
    </reaction>
</comment>
<reference evidence="9" key="1">
    <citation type="journal article" date="2021" name="PeerJ">
        <title>Extensive microbial diversity within the chicken gut microbiome revealed by metagenomics and culture.</title>
        <authorList>
            <person name="Gilroy R."/>
            <person name="Ravi A."/>
            <person name="Getino M."/>
            <person name="Pursley I."/>
            <person name="Horton D.L."/>
            <person name="Alikhan N.F."/>
            <person name="Baker D."/>
            <person name="Gharbi K."/>
            <person name="Hall N."/>
            <person name="Watson M."/>
            <person name="Adriaenssens E.M."/>
            <person name="Foster-Nyarko E."/>
            <person name="Jarju S."/>
            <person name="Secka A."/>
            <person name="Antonio M."/>
            <person name="Oren A."/>
            <person name="Chaudhuri R.R."/>
            <person name="La Ragione R."/>
            <person name="Hildebrand F."/>
            <person name="Pallen M.J."/>
        </authorList>
    </citation>
    <scope>NUCLEOTIDE SEQUENCE</scope>
    <source>
        <strain evidence="9">ChiGjej1B1-18357</strain>
    </source>
</reference>
<accession>A0A921F477</accession>
<gene>
    <name evidence="9" type="ORF">K8V11_04585</name>
</gene>
<dbReference type="PROSITE" id="PS51679">
    <property type="entry name" value="SAM_MT_C5"/>
    <property type="match status" value="1"/>
</dbReference>
<dbReference type="Pfam" id="PF00145">
    <property type="entry name" value="DNA_methylase"/>
    <property type="match status" value="1"/>
</dbReference>
<organism evidence="9 10">
    <name type="scientific">Dietzia timorensis</name>
    <dbReference type="NCBI Taxonomy" id="499555"/>
    <lineage>
        <taxon>Bacteria</taxon>
        <taxon>Bacillati</taxon>
        <taxon>Actinomycetota</taxon>
        <taxon>Actinomycetes</taxon>
        <taxon>Mycobacteriales</taxon>
        <taxon>Dietziaceae</taxon>
        <taxon>Dietzia</taxon>
    </lineage>
</organism>
<dbReference type="AlphaFoldDB" id="A0A921F477"/>
<keyword evidence="3 5" id="KW-0949">S-adenosyl-L-methionine</keyword>
<dbReference type="GO" id="GO:0003677">
    <property type="term" value="F:DNA binding"/>
    <property type="evidence" value="ECO:0007669"/>
    <property type="project" value="TreeGrafter"/>
</dbReference>
<evidence type="ECO:0000313" key="9">
    <source>
        <dbReference type="EMBL" id="HJE90264.1"/>
    </source>
</evidence>
<dbReference type="GO" id="GO:0032259">
    <property type="term" value="P:methylation"/>
    <property type="evidence" value="ECO:0007669"/>
    <property type="project" value="UniProtKB-KW"/>
</dbReference>
<dbReference type="PANTHER" id="PTHR10629">
    <property type="entry name" value="CYTOSINE-SPECIFIC METHYLTRANSFERASE"/>
    <property type="match status" value="1"/>
</dbReference>
<dbReference type="InterPro" id="IPR050390">
    <property type="entry name" value="C5-Methyltransferase"/>
</dbReference>
<comment type="caution">
    <text evidence="9">The sequence shown here is derived from an EMBL/GenBank/DDBJ whole genome shotgun (WGS) entry which is preliminary data.</text>
</comment>
<evidence type="ECO:0000256" key="4">
    <source>
        <dbReference type="ARBA" id="ARBA00022747"/>
    </source>
</evidence>
<feature type="active site" evidence="5">
    <location>
        <position position="79"/>
    </location>
</feature>
<evidence type="ECO:0000256" key="5">
    <source>
        <dbReference type="PROSITE-ProRule" id="PRU01016"/>
    </source>
</evidence>
<evidence type="ECO:0000313" key="10">
    <source>
        <dbReference type="Proteomes" id="UP000776650"/>
    </source>
</evidence>
<dbReference type="PANTHER" id="PTHR10629:SF52">
    <property type="entry name" value="DNA (CYTOSINE-5)-METHYLTRANSFERASE 1"/>
    <property type="match status" value="1"/>
</dbReference>
<dbReference type="EC" id="2.1.1.37" evidence="7"/>
<name>A0A921F477_9ACTN</name>
<dbReference type="GO" id="GO:0003886">
    <property type="term" value="F:DNA (cytosine-5-)-methyltransferase activity"/>
    <property type="evidence" value="ECO:0007669"/>
    <property type="project" value="UniProtKB-EC"/>
</dbReference>
<comment type="similarity">
    <text evidence="5 6">Belongs to the class I-like SAM-binding methyltransferase superfamily. C5-methyltransferase family.</text>
</comment>
<dbReference type="Gene3D" id="3.90.120.10">
    <property type="entry name" value="DNA Methylase, subunit A, domain 2"/>
    <property type="match status" value="1"/>
</dbReference>
<dbReference type="InterPro" id="IPR001525">
    <property type="entry name" value="C5_MeTfrase"/>
</dbReference>